<dbReference type="Gene3D" id="3.10.450.50">
    <property type="match status" value="1"/>
</dbReference>
<name>A0A1T4V4N5_9GAMM</name>
<accession>A0A1T4V4N5</accession>
<dbReference type="SUPFAM" id="SSF54427">
    <property type="entry name" value="NTF2-like"/>
    <property type="match status" value="1"/>
</dbReference>
<evidence type="ECO:0000313" key="2">
    <source>
        <dbReference type="Proteomes" id="UP000190162"/>
    </source>
</evidence>
<dbReference type="AlphaFoldDB" id="A0A1T4V4N5"/>
<dbReference type="Proteomes" id="UP000190162">
    <property type="component" value="Unassembled WGS sequence"/>
</dbReference>
<organism evidence="1 2">
    <name type="scientific">Enterovibrio nigricans DSM 22720</name>
    <dbReference type="NCBI Taxonomy" id="1121868"/>
    <lineage>
        <taxon>Bacteria</taxon>
        <taxon>Pseudomonadati</taxon>
        <taxon>Pseudomonadota</taxon>
        <taxon>Gammaproteobacteria</taxon>
        <taxon>Vibrionales</taxon>
        <taxon>Vibrionaceae</taxon>
        <taxon>Enterovibrio</taxon>
    </lineage>
</organism>
<reference evidence="2" key="1">
    <citation type="submission" date="2017-02" db="EMBL/GenBank/DDBJ databases">
        <authorList>
            <person name="Varghese N."/>
            <person name="Submissions S."/>
        </authorList>
    </citation>
    <scope>NUCLEOTIDE SEQUENCE [LARGE SCALE GENOMIC DNA]</scope>
    <source>
        <strain evidence="2">DSM 22720</strain>
    </source>
</reference>
<dbReference type="RefSeq" id="WP_244556625.1">
    <property type="nucleotide sequence ID" value="NZ_FUXU01000047.1"/>
</dbReference>
<dbReference type="EMBL" id="FUXU01000047">
    <property type="protein sequence ID" value="SKA59928.1"/>
    <property type="molecule type" value="Genomic_DNA"/>
</dbReference>
<sequence length="77" mass="8583">MSDVRKQKIHDLLKIGIETGDANVVAVVDETRYVQHNPKTKEGDVGLAELFATLAQTHPHVQIIRIFSDGDFVFAHT</sequence>
<dbReference type="InterPro" id="IPR032710">
    <property type="entry name" value="NTF2-like_dom_sf"/>
</dbReference>
<evidence type="ECO:0000313" key="1">
    <source>
        <dbReference type="EMBL" id="SKA59928.1"/>
    </source>
</evidence>
<gene>
    <name evidence="1" type="ORF">SAMN02745132_03207</name>
</gene>
<proteinExistence type="predicted"/>
<keyword evidence="2" id="KW-1185">Reference proteome</keyword>
<protein>
    <submittedName>
        <fullName evidence="1">Uncharacterized protein</fullName>
    </submittedName>
</protein>